<feature type="compositionally biased region" description="Low complexity" evidence="5">
    <location>
        <begin position="13"/>
        <end position="36"/>
    </location>
</feature>
<dbReference type="EMBL" id="JAXOVC010000015">
    <property type="protein sequence ID" value="KAK4493726.1"/>
    <property type="molecule type" value="Genomic_DNA"/>
</dbReference>
<dbReference type="InterPro" id="IPR051694">
    <property type="entry name" value="Immunoregulatory_rcpt-like"/>
</dbReference>
<dbReference type="PANTHER" id="PTHR15549:SF6">
    <property type="entry name" value="MID2 DOMAIN-CONTAINING PROTEIN"/>
    <property type="match status" value="1"/>
</dbReference>
<evidence type="ECO:0000313" key="7">
    <source>
        <dbReference type="EMBL" id="KAK4493726.1"/>
    </source>
</evidence>
<comment type="subcellular location">
    <subcellularLocation>
        <location evidence="1">Membrane</location>
        <topology evidence="1">Single-pass membrane protein</topology>
    </subcellularLocation>
</comment>
<name>A0ABR0DX26_ZASCE</name>
<protein>
    <submittedName>
        <fullName evidence="7">Uncharacterized protein</fullName>
    </submittedName>
</protein>
<comment type="caution">
    <text evidence="7">The sequence shown here is derived from an EMBL/GenBank/DDBJ whole genome shotgun (WGS) entry which is preliminary data.</text>
</comment>
<feature type="compositionally biased region" description="Low complexity" evidence="5">
    <location>
        <begin position="255"/>
        <end position="268"/>
    </location>
</feature>
<keyword evidence="3 6" id="KW-1133">Transmembrane helix</keyword>
<keyword evidence="2 6" id="KW-0812">Transmembrane</keyword>
<feature type="compositionally biased region" description="Polar residues" evidence="5">
    <location>
        <begin position="37"/>
        <end position="53"/>
    </location>
</feature>
<keyword evidence="4 6" id="KW-0472">Membrane</keyword>
<accession>A0ABR0DX26</accession>
<sequence length="279" mass="28644">MVEIQQRQDPRESFLSALSSLSSAESAESAAATSASIEQQAPSLDVPTGTSTGVVDGPTVPASSNGGDAPSTTAFESPTQATDVSSSSSNSTAALNGNSASNGGSGGGLSEGAKIGLGVGLGVGLSLLLALIAGLCLMRRRKRRQAQMGKYTPQAQSDLSMIEAPGAMATAQNRELPRDHYEPPKQYDDYNEYEPPHQHNVFETPISQVAPSEIQIPAPRSVPDAPPVLTIPTPDRSPLHSIVPSIVPSPEHGASPVSPVSISPVSPIGSRAPSPKPGQ</sequence>
<feature type="region of interest" description="Disordered" evidence="5">
    <location>
        <begin position="219"/>
        <end position="279"/>
    </location>
</feature>
<keyword evidence="8" id="KW-1185">Reference proteome</keyword>
<evidence type="ECO:0000256" key="2">
    <source>
        <dbReference type="ARBA" id="ARBA00022692"/>
    </source>
</evidence>
<evidence type="ECO:0000256" key="3">
    <source>
        <dbReference type="ARBA" id="ARBA00022989"/>
    </source>
</evidence>
<evidence type="ECO:0000313" key="8">
    <source>
        <dbReference type="Proteomes" id="UP001305779"/>
    </source>
</evidence>
<evidence type="ECO:0000256" key="6">
    <source>
        <dbReference type="SAM" id="Phobius"/>
    </source>
</evidence>
<feature type="compositionally biased region" description="Polar residues" evidence="5">
    <location>
        <begin position="61"/>
        <end position="84"/>
    </location>
</feature>
<reference evidence="7 8" key="1">
    <citation type="journal article" date="2023" name="G3 (Bethesda)">
        <title>A chromosome-level genome assembly of Zasmidium syzygii isolated from banana leaves.</title>
        <authorList>
            <person name="van Westerhoven A.C."/>
            <person name="Mehrabi R."/>
            <person name="Talebi R."/>
            <person name="Steentjes M.B.F."/>
            <person name="Corcolon B."/>
            <person name="Chong P.A."/>
            <person name="Kema G.H.J."/>
            <person name="Seidl M.F."/>
        </authorList>
    </citation>
    <scope>NUCLEOTIDE SEQUENCE [LARGE SCALE GENOMIC DNA]</scope>
    <source>
        <strain evidence="7 8">P124</strain>
    </source>
</reference>
<feature type="transmembrane region" description="Helical" evidence="6">
    <location>
        <begin position="115"/>
        <end position="138"/>
    </location>
</feature>
<gene>
    <name evidence="7" type="ORF">PRZ48_014911</name>
</gene>
<feature type="region of interest" description="Disordered" evidence="5">
    <location>
        <begin position="1"/>
        <end position="108"/>
    </location>
</feature>
<evidence type="ECO:0000256" key="4">
    <source>
        <dbReference type="ARBA" id="ARBA00023136"/>
    </source>
</evidence>
<evidence type="ECO:0000256" key="5">
    <source>
        <dbReference type="SAM" id="MobiDB-lite"/>
    </source>
</evidence>
<dbReference type="Proteomes" id="UP001305779">
    <property type="component" value="Unassembled WGS sequence"/>
</dbReference>
<organism evidence="7 8">
    <name type="scientific">Zasmidium cellare</name>
    <name type="common">Wine cellar mold</name>
    <name type="synonym">Racodium cellare</name>
    <dbReference type="NCBI Taxonomy" id="395010"/>
    <lineage>
        <taxon>Eukaryota</taxon>
        <taxon>Fungi</taxon>
        <taxon>Dikarya</taxon>
        <taxon>Ascomycota</taxon>
        <taxon>Pezizomycotina</taxon>
        <taxon>Dothideomycetes</taxon>
        <taxon>Dothideomycetidae</taxon>
        <taxon>Mycosphaerellales</taxon>
        <taxon>Mycosphaerellaceae</taxon>
        <taxon>Zasmidium</taxon>
    </lineage>
</organism>
<dbReference type="PANTHER" id="PTHR15549">
    <property type="entry name" value="PAIRED IMMUNOGLOBULIN-LIKE TYPE 2 RECEPTOR"/>
    <property type="match status" value="1"/>
</dbReference>
<evidence type="ECO:0000256" key="1">
    <source>
        <dbReference type="ARBA" id="ARBA00004167"/>
    </source>
</evidence>
<feature type="compositionally biased region" description="Basic and acidic residues" evidence="5">
    <location>
        <begin position="1"/>
        <end position="12"/>
    </location>
</feature>
<proteinExistence type="predicted"/>
<feature type="compositionally biased region" description="Low complexity" evidence="5">
    <location>
        <begin position="85"/>
        <end position="102"/>
    </location>
</feature>